<feature type="chain" id="PRO_5009192180" evidence="1">
    <location>
        <begin position="18"/>
        <end position="331"/>
    </location>
</feature>
<dbReference type="Gene3D" id="3.40.50.1820">
    <property type="entry name" value="alpha/beta hydrolase"/>
    <property type="match status" value="1"/>
</dbReference>
<dbReference type="Proteomes" id="UP000095751">
    <property type="component" value="Unassembled WGS sequence"/>
</dbReference>
<reference evidence="3 4" key="1">
    <citation type="submission" date="2016-09" db="EMBL/GenBank/DDBJ databases">
        <title>Extensive genetic diversity and differential bi-allelic expression allows diatom success in the polar Southern Ocean.</title>
        <authorList>
            <consortium name="DOE Joint Genome Institute"/>
            <person name="Mock T."/>
            <person name="Otillar R.P."/>
            <person name="Strauss J."/>
            <person name="Dupont C."/>
            <person name="Frickenhaus S."/>
            <person name="Maumus F."/>
            <person name="Mcmullan M."/>
            <person name="Sanges R."/>
            <person name="Schmutz J."/>
            <person name="Toseland A."/>
            <person name="Valas R."/>
            <person name="Veluchamy A."/>
            <person name="Ward B.J."/>
            <person name="Allen A."/>
            <person name="Barry K."/>
            <person name="Falciatore A."/>
            <person name="Ferrante M."/>
            <person name="Fortunato A.E."/>
            <person name="Gloeckner G."/>
            <person name="Gruber A."/>
            <person name="Hipkin R."/>
            <person name="Janech M."/>
            <person name="Kroth P."/>
            <person name="Leese F."/>
            <person name="Lindquist E."/>
            <person name="Lyon B.R."/>
            <person name="Martin J."/>
            <person name="Mayer C."/>
            <person name="Parker M."/>
            <person name="Quesneville H."/>
            <person name="Raymond J."/>
            <person name="Uhlig C."/>
            <person name="Valentin K.U."/>
            <person name="Worden A.Z."/>
            <person name="Armbrust E.V."/>
            <person name="Bowler C."/>
            <person name="Green B."/>
            <person name="Moulton V."/>
            <person name="Van Oosterhout C."/>
            <person name="Grigoriev I."/>
        </authorList>
    </citation>
    <scope>NUCLEOTIDE SEQUENCE [LARGE SCALE GENOMIC DNA]</scope>
    <source>
        <strain evidence="3 4">CCMP1102</strain>
    </source>
</reference>
<dbReference type="InterPro" id="IPR029058">
    <property type="entry name" value="AB_hydrolase_fold"/>
</dbReference>
<accession>A0A1E7EPM4</accession>
<dbReference type="KEGG" id="fcy:FRACYDRAFT_196985"/>
<keyword evidence="3" id="KW-0378">Hydrolase</keyword>
<feature type="domain" description="Serine aminopeptidase S33" evidence="2">
    <location>
        <begin position="91"/>
        <end position="225"/>
    </location>
</feature>
<protein>
    <submittedName>
        <fullName evidence="3">Alpha/beta-hydrolase</fullName>
    </submittedName>
</protein>
<name>A0A1E7EPM4_9STRA</name>
<evidence type="ECO:0000259" key="2">
    <source>
        <dbReference type="Pfam" id="PF12146"/>
    </source>
</evidence>
<dbReference type="InParanoid" id="A0A1E7EPM4"/>
<gene>
    <name evidence="3" type="ORF">FRACYDRAFT_196985</name>
</gene>
<dbReference type="Pfam" id="PF12146">
    <property type="entry name" value="Hydrolase_4"/>
    <property type="match status" value="1"/>
</dbReference>
<dbReference type="EMBL" id="KV784383">
    <property type="protein sequence ID" value="OEU07881.1"/>
    <property type="molecule type" value="Genomic_DNA"/>
</dbReference>
<proteinExistence type="predicted"/>
<keyword evidence="1" id="KW-0732">Signal</keyword>
<dbReference type="AlphaFoldDB" id="A0A1E7EPM4"/>
<dbReference type="PANTHER" id="PTHR12277:SF81">
    <property type="entry name" value="PROTEIN ABHD13"/>
    <property type="match status" value="1"/>
</dbReference>
<dbReference type="OrthoDB" id="10249433at2759"/>
<dbReference type="GO" id="GO:0016020">
    <property type="term" value="C:membrane"/>
    <property type="evidence" value="ECO:0007669"/>
    <property type="project" value="TreeGrafter"/>
</dbReference>
<dbReference type="InterPro" id="IPR022742">
    <property type="entry name" value="Hydrolase_4"/>
</dbReference>
<dbReference type="FunCoup" id="A0A1E7EPM4">
    <property type="interactions" value="160"/>
</dbReference>
<keyword evidence="4" id="KW-1185">Reference proteome</keyword>
<evidence type="ECO:0000256" key="1">
    <source>
        <dbReference type="SAM" id="SignalP"/>
    </source>
</evidence>
<dbReference type="SUPFAM" id="SSF53474">
    <property type="entry name" value="alpha/beta-Hydrolases"/>
    <property type="match status" value="1"/>
</dbReference>
<organism evidence="3 4">
    <name type="scientific">Fragilariopsis cylindrus CCMP1102</name>
    <dbReference type="NCBI Taxonomy" id="635003"/>
    <lineage>
        <taxon>Eukaryota</taxon>
        <taxon>Sar</taxon>
        <taxon>Stramenopiles</taxon>
        <taxon>Ochrophyta</taxon>
        <taxon>Bacillariophyta</taxon>
        <taxon>Bacillariophyceae</taxon>
        <taxon>Bacillariophycidae</taxon>
        <taxon>Bacillariales</taxon>
        <taxon>Bacillariaceae</taxon>
        <taxon>Fragilariopsis</taxon>
    </lineage>
</organism>
<feature type="signal peptide" evidence="1">
    <location>
        <begin position="1"/>
        <end position="17"/>
    </location>
</feature>
<evidence type="ECO:0000313" key="4">
    <source>
        <dbReference type="Proteomes" id="UP000095751"/>
    </source>
</evidence>
<evidence type="ECO:0000313" key="3">
    <source>
        <dbReference type="EMBL" id="OEU07881.1"/>
    </source>
</evidence>
<dbReference type="GO" id="GO:0008474">
    <property type="term" value="F:palmitoyl-(protein) hydrolase activity"/>
    <property type="evidence" value="ECO:0007669"/>
    <property type="project" value="TreeGrafter"/>
</dbReference>
<sequence>MWRSGQLLLGLTTVVLAGLYFKQDSLLYHPEIGNMPRDPAKNPRGYRSPADYKIPFEDVQIICDDGVKVHAWLMFGSTSSTSTSGMSTLPTIVFFHGNAGNIGFRLPNMVHMIRRLEVNILMVEYRGYGRSDSSVSPSEKGIKLDGQAALRFIQNHPKIDPTKIFMFGRSLGGAAAFATAQYVQQNENKDIIHPLKGVIVENTFTSIADMVDALMPLVAKVKSLVLAIGWNSLEIVPALECPILYLAGSDDEIVPHSHMLTLHKNTVKSSLNRLHVIKYGTHNESWTQGGEMYWEAFASFLAGALSITNTAHIVDSVDAGYPSPTTFKKEL</sequence>
<dbReference type="PANTHER" id="PTHR12277">
    <property type="entry name" value="ALPHA/BETA HYDROLASE DOMAIN-CONTAINING PROTEIN"/>
    <property type="match status" value="1"/>
</dbReference>